<dbReference type="SUPFAM" id="SSF46894">
    <property type="entry name" value="C-terminal effector domain of the bipartite response regulators"/>
    <property type="match status" value="1"/>
</dbReference>
<dbReference type="InterPro" id="IPR036388">
    <property type="entry name" value="WH-like_DNA-bd_sf"/>
</dbReference>
<dbReference type="InterPro" id="IPR016032">
    <property type="entry name" value="Sig_transdc_resp-reg_C-effctor"/>
</dbReference>
<dbReference type="AlphaFoldDB" id="V5WIG3"/>
<protein>
    <recommendedName>
        <fullName evidence="1">HTH luxR-type domain-containing protein</fullName>
    </recommendedName>
</protein>
<dbReference type="SMART" id="SM00421">
    <property type="entry name" value="HTH_LUXR"/>
    <property type="match status" value="1"/>
</dbReference>
<dbReference type="KEGG" id="slr:L21SP2_1567"/>
<evidence type="ECO:0000313" key="3">
    <source>
        <dbReference type="Proteomes" id="UP000018680"/>
    </source>
</evidence>
<evidence type="ECO:0000259" key="1">
    <source>
        <dbReference type="PROSITE" id="PS50043"/>
    </source>
</evidence>
<dbReference type="EMBL" id="CP006939">
    <property type="protein sequence ID" value="AHC14956.1"/>
    <property type="molecule type" value="Genomic_DNA"/>
</dbReference>
<organism evidence="2 3">
    <name type="scientific">Salinispira pacifica</name>
    <dbReference type="NCBI Taxonomy" id="1307761"/>
    <lineage>
        <taxon>Bacteria</taxon>
        <taxon>Pseudomonadati</taxon>
        <taxon>Spirochaetota</taxon>
        <taxon>Spirochaetia</taxon>
        <taxon>Spirochaetales</taxon>
        <taxon>Spirochaetaceae</taxon>
        <taxon>Salinispira</taxon>
    </lineage>
</organism>
<dbReference type="RefSeq" id="WP_024267876.1">
    <property type="nucleotide sequence ID" value="NC_023035.1"/>
</dbReference>
<dbReference type="Gene3D" id="1.10.10.10">
    <property type="entry name" value="Winged helix-like DNA-binding domain superfamily/Winged helix DNA-binding domain"/>
    <property type="match status" value="1"/>
</dbReference>
<evidence type="ECO:0000313" key="2">
    <source>
        <dbReference type="EMBL" id="AHC14956.1"/>
    </source>
</evidence>
<keyword evidence="3" id="KW-1185">Reference proteome</keyword>
<feature type="domain" description="HTH luxR-type" evidence="1">
    <location>
        <begin position="1"/>
        <end position="67"/>
    </location>
</feature>
<dbReference type="STRING" id="1307761.L21SP2_1567"/>
<name>V5WIG3_9SPIO</name>
<dbReference type="GO" id="GO:0006355">
    <property type="term" value="P:regulation of DNA-templated transcription"/>
    <property type="evidence" value="ECO:0007669"/>
    <property type="project" value="InterPro"/>
</dbReference>
<dbReference type="HOGENOM" id="CLU_2604015_0_0_12"/>
<dbReference type="Pfam" id="PF00196">
    <property type="entry name" value="GerE"/>
    <property type="match status" value="1"/>
</dbReference>
<dbReference type="GO" id="GO:0003677">
    <property type="term" value="F:DNA binding"/>
    <property type="evidence" value="ECO:0007669"/>
    <property type="project" value="InterPro"/>
</dbReference>
<sequence>MDLEKAGFSRRELEVGKLLMKHPETDKELAWRMNISPETFRNHLKSMRRKLNVNTKQQLIEKIRWYYNHEEQERPNNQN</sequence>
<proteinExistence type="predicted"/>
<reference evidence="2 3" key="1">
    <citation type="journal article" date="2015" name="Stand. Genomic Sci.">
        <title>Complete genome sequence and description of Salinispira pacifica gen. nov., sp. nov., a novel spirochaete isolated form a hypersaline microbial mat.</title>
        <authorList>
            <person name="Ben Hania W."/>
            <person name="Joseph M."/>
            <person name="Schumann P."/>
            <person name="Bunk B."/>
            <person name="Fiebig A."/>
            <person name="Sproer C."/>
            <person name="Klenk H.P."/>
            <person name="Fardeau M.L."/>
            <person name="Spring S."/>
        </authorList>
    </citation>
    <scope>NUCLEOTIDE SEQUENCE [LARGE SCALE GENOMIC DNA]</scope>
    <source>
        <strain evidence="2 3">L21-RPul-D2</strain>
    </source>
</reference>
<dbReference type="PROSITE" id="PS50043">
    <property type="entry name" value="HTH_LUXR_2"/>
    <property type="match status" value="1"/>
</dbReference>
<accession>V5WIG3</accession>
<dbReference type="OrthoDB" id="54411at2"/>
<dbReference type="CDD" id="cd06170">
    <property type="entry name" value="LuxR_C_like"/>
    <property type="match status" value="1"/>
</dbReference>
<gene>
    <name evidence="2" type="ORF">L21SP2_1567</name>
</gene>
<dbReference type="Proteomes" id="UP000018680">
    <property type="component" value="Chromosome"/>
</dbReference>
<dbReference type="InterPro" id="IPR000792">
    <property type="entry name" value="Tscrpt_reg_LuxR_C"/>
</dbReference>